<dbReference type="PANTHER" id="PTHR43190">
    <property type="entry name" value="N-ACETYL-D-GLUCOSAMINE KINASE"/>
    <property type="match status" value="1"/>
</dbReference>
<dbReference type="InterPro" id="IPR002731">
    <property type="entry name" value="ATPase_BadF"/>
</dbReference>
<dbReference type="PANTHER" id="PTHR43190:SF3">
    <property type="entry name" value="N-ACETYL-D-GLUCOSAMINE KINASE"/>
    <property type="match status" value="1"/>
</dbReference>
<dbReference type="InterPro" id="IPR043129">
    <property type="entry name" value="ATPase_NBD"/>
</dbReference>
<evidence type="ECO:0000313" key="2">
    <source>
        <dbReference type="EMBL" id="GAA4425148.1"/>
    </source>
</evidence>
<dbReference type="Pfam" id="PF01869">
    <property type="entry name" value="BcrAD_BadFG"/>
    <property type="match status" value="1"/>
</dbReference>
<dbReference type="RefSeq" id="WP_345216353.1">
    <property type="nucleotide sequence ID" value="NZ_BAABGN010000009.1"/>
</dbReference>
<protein>
    <submittedName>
        <fullName evidence="2">BadF/BadG/BcrA/BcrD ATPase family protein</fullName>
    </submittedName>
</protein>
<evidence type="ECO:0000313" key="3">
    <source>
        <dbReference type="Proteomes" id="UP001500622"/>
    </source>
</evidence>
<name>A0ABP8L9Z8_9MICO</name>
<comment type="caution">
    <text evidence="2">The sequence shown here is derived from an EMBL/GenBank/DDBJ whole genome shotgun (WGS) entry which is preliminary data.</text>
</comment>
<sequence length="338" mass="33581">MSPQGTLVLAIDAGGSNTRAVVVDADARCLGYGASSSGNPTAIGPVAALRAIGAAGRAALEEAGAAPEQISRTVLAAAGATDQMPDPARELGLHPGAIQHVGDVLGMYHSAAVEPAGIAIVSGTGAVAGRISTLVVERVHDGLGWLLGDAGSGFSIGRDVVRAVAADLDGTGPTTALTPLVLGHYGLANGGTSRNGRPEVLLALLRAVYDDAPVRLARLAPLAFQADDDAVASRIVDEADAALASLVRRVRDGHGELPVVVGGSVLTEGMLARGDLGALGDALAGADVRRARDGVAGAAVVGLLALGVQLDADRLRRLAADIAGRQGPPPASLPHGSS</sequence>
<feature type="domain" description="ATPase BadF/BadG/BcrA/BcrD type" evidence="1">
    <location>
        <begin position="11"/>
        <end position="271"/>
    </location>
</feature>
<proteinExistence type="predicted"/>
<organism evidence="2 3">
    <name type="scientific">Georgenia halophila</name>
    <dbReference type="NCBI Taxonomy" id="620889"/>
    <lineage>
        <taxon>Bacteria</taxon>
        <taxon>Bacillati</taxon>
        <taxon>Actinomycetota</taxon>
        <taxon>Actinomycetes</taxon>
        <taxon>Micrococcales</taxon>
        <taxon>Bogoriellaceae</taxon>
        <taxon>Georgenia</taxon>
    </lineage>
</organism>
<gene>
    <name evidence="2" type="ORF">GCM10023169_22510</name>
</gene>
<dbReference type="Gene3D" id="3.30.420.40">
    <property type="match status" value="2"/>
</dbReference>
<evidence type="ECO:0000259" key="1">
    <source>
        <dbReference type="Pfam" id="PF01869"/>
    </source>
</evidence>
<dbReference type="EMBL" id="BAABGN010000009">
    <property type="protein sequence ID" value="GAA4425148.1"/>
    <property type="molecule type" value="Genomic_DNA"/>
</dbReference>
<dbReference type="Proteomes" id="UP001500622">
    <property type="component" value="Unassembled WGS sequence"/>
</dbReference>
<reference evidence="3" key="1">
    <citation type="journal article" date="2019" name="Int. J. Syst. Evol. Microbiol.">
        <title>The Global Catalogue of Microorganisms (GCM) 10K type strain sequencing project: providing services to taxonomists for standard genome sequencing and annotation.</title>
        <authorList>
            <consortium name="The Broad Institute Genomics Platform"/>
            <consortium name="The Broad Institute Genome Sequencing Center for Infectious Disease"/>
            <person name="Wu L."/>
            <person name="Ma J."/>
        </authorList>
    </citation>
    <scope>NUCLEOTIDE SEQUENCE [LARGE SCALE GENOMIC DNA]</scope>
    <source>
        <strain evidence="3">JCM 17810</strain>
    </source>
</reference>
<keyword evidence="3" id="KW-1185">Reference proteome</keyword>
<dbReference type="InterPro" id="IPR052519">
    <property type="entry name" value="Euk-type_GlcNAc_Kinase"/>
</dbReference>
<accession>A0ABP8L9Z8</accession>
<dbReference type="SUPFAM" id="SSF53067">
    <property type="entry name" value="Actin-like ATPase domain"/>
    <property type="match status" value="2"/>
</dbReference>